<gene>
    <name evidence="10" type="primary">proS</name>
    <name evidence="12" type="ORF">JOD17_001719</name>
</gene>
<organism evidence="12 13">
    <name type="scientific">Geomicrobium sediminis</name>
    <dbReference type="NCBI Taxonomy" id="1347788"/>
    <lineage>
        <taxon>Bacteria</taxon>
        <taxon>Bacillati</taxon>
        <taxon>Bacillota</taxon>
        <taxon>Bacilli</taxon>
        <taxon>Bacillales</taxon>
        <taxon>Geomicrobium</taxon>
    </lineage>
</organism>
<dbReference type="HAMAP" id="MF_01569">
    <property type="entry name" value="Pro_tRNA_synth_type1"/>
    <property type="match status" value="1"/>
</dbReference>
<comment type="subcellular location">
    <subcellularLocation>
        <location evidence="1 10">Cytoplasm</location>
    </subcellularLocation>
</comment>
<dbReference type="InterPro" id="IPR045864">
    <property type="entry name" value="aa-tRNA-synth_II/BPL/LPL"/>
</dbReference>
<dbReference type="Pfam" id="PF00587">
    <property type="entry name" value="tRNA-synt_2b"/>
    <property type="match status" value="1"/>
</dbReference>
<dbReference type="InterPro" id="IPR007214">
    <property type="entry name" value="YbaK/aa-tRNA-synth-assoc-dom"/>
</dbReference>
<dbReference type="Proteomes" id="UP000741863">
    <property type="component" value="Unassembled WGS sequence"/>
</dbReference>
<accession>A0ABS2PB69</accession>
<dbReference type="InterPro" id="IPR006195">
    <property type="entry name" value="aa-tRNA-synth_II"/>
</dbReference>
<dbReference type="PRINTS" id="PR01046">
    <property type="entry name" value="TRNASYNTHPRO"/>
</dbReference>
<evidence type="ECO:0000256" key="2">
    <source>
        <dbReference type="ARBA" id="ARBA00011738"/>
    </source>
</evidence>
<comment type="function">
    <text evidence="10">Catalyzes the attachment of proline to tRNA(Pro) in a two-step reaction: proline is first activated by ATP to form Pro-AMP and then transferred to the acceptor end of tRNA(Pro). As ProRS can inadvertently accommodate and process non-cognate amino acids such as alanine and cysteine, to avoid such errors it has two additional distinct editing activities against alanine. One activity is designated as 'pretransfer' editing and involves the tRNA(Pro)-independent hydrolysis of activated Ala-AMP. The other activity is designated 'posttransfer' editing and involves deacylation of mischarged Ala-tRNA(Pro). The misacylated Cys-tRNA(Pro) is not edited by ProRS.</text>
</comment>
<keyword evidence="13" id="KW-1185">Reference proteome</keyword>
<dbReference type="InterPro" id="IPR004500">
    <property type="entry name" value="Pro-tRNA-synth_IIa_bac-type"/>
</dbReference>
<keyword evidence="4 10" id="KW-0436">Ligase</keyword>
<dbReference type="NCBIfam" id="TIGR00409">
    <property type="entry name" value="proS_fam_II"/>
    <property type="match status" value="1"/>
</dbReference>
<dbReference type="PANTHER" id="PTHR42753:SF2">
    <property type="entry name" value="PROLINE--TRNA LIGASE"/>
    <property type="match status" value="1"/>
</dbReference>
<evidence type="ECO:0000259" key="11">
    <source>
        <dbReference type="PROSITE" id="PS50862"/>
    </source>
</evidence>
<dbReference type="SUPFAM" id="SSF55681">
    <property type="entry name" value="Class II aaRS and biotin synthetases"/>
    <property type="match status" value="1"/>
</dbReference>
<comment type="subunit">
    <text evidence="2 10">Homodimer.</text>
</comment>
<evidence type="ECO:0000256" key="7">
    <source>
        <dbReference type="ARBA" id="ARBA00022917"/>
    </source>
</evidence>
<sequence length="558" mass="61813">MRQQLFFSPTMRDVPSDAEAMSHQLMLRAGLMRQTASGIYSYLPLGLRMIQKIQTIIREEMNAAGAQELLMPAIQPSELWEESGRLGDYGPELMRLNDRHDREFVLGPTHEEVITTLVRDGIASYKRLPVNLYQIQTKYRDERRPRFGLLRGREFIMKDAYSFSVSDDELNETYESMYKTYERIFKRCGLDFRAVKADGGAISGSAGETHEFQALAAIGEDTIAYSDASTFAANIEIAATAAPTDEEIGVEQDLKEISADNLAAAVSGNSIELRNTLFFVDEKPVLVVSKAEDTISDVKLSGHFKTLAVQEASSKEVEALFGVEQAYVGPLHADEGLTIVVDHGLTHVKNATTGANAQGQYVTNVSISRDLADADIVDLRMIKEGDASPDGVGTIQFAQGIEVGQVFKLGTKYSEVLKAEVLDENGRSQPLKMGCYGIGVSRTLAAIIEQHHDENGIVWPQEVTPFDLHLLVLNAKADEQVELSEKLYETLQQDGYDVLYDDRKERAGVKFKDSDLFGLPLRIAVGKRASEGIVEVKERKTGVVHEVHVDELAAFLKR</sequence>
<name>A0ABS2PB69_9BACL</name>
<dbReference type="InterPro" id="IPR002314">
    <property type="entry name" value="aa-tRNA-synt_IIb"/>
</dbReference>
<evidence type="ECO:0000313" key="12">
    <source>
        <dbReference type="EMBL" id="MBM7632625.1"/>
    </source>
</evidence>
<dbReference type="EMBL" id="JAFBEC010000004">
    <property type="protein sequence ID" value="MBM7632625.1"/>
    <property type="molecule type" value="Genomic_DNA"/>
</dbReference>
<dbReference type="Pfam" id="PF04073">
    <property type="entry name" value="tRNA_edit"/>
    <property type="match status" value="1"/>
</dbReference>
<dbReference type="SUPFAM" id="SSF55826">
    <property type="entry name" value="YbaK/ProRS associated domain"/>
    <property type="match status" value="1"/>
</dbReference>
<dbReference type="InterPro" id="IPR004154">
    <property type="entry name" value="Anticodon-bd"/>
</dbReference>
<evidence type="ECO:0000256" key="1">
    <source>
        <dbReference type="ARBA" id="ARBA00004496"/>
    </source>
</evidence>
<evidence type="ECO:0000256" key="6">
    <source>
        <dbReference type="ARBA" id="ARBA00022840"/>
    </source>
</evidence>
<reference evidence="12 13" key="1">
    <citation type="submission" date="2021-01" db="EMBL/GenBank/DDBJ databases">
        <title>Genomic Encyclopedia of Type Strains, Phase IV (KMG-IV): sequencing the most valuable type-strain genomes for metagenomic binning, comparative biology and taxonomic classification.</title>
        <authorList>
            <person name="Goeker M."/>
        </authorList>
    </citation>
    <scope>NUCLEOTIDE SEQUENCE [LARGE SCALE GENOMIC DNA]</scope>
    <source>
        <strain evidence="12 13">DSM 25540</strain>
    </source>
</reference>
<dbReference type="InterPro" id="IPR002316">
    <property type="entry name" value="Pro-tRNA-ligase_IIa"/>
</dbReference>
<dbReference type="EC" id="6.1.1.15" evidence="10"/>
<dbReference type="GO" id="GO:0004827">
    <property type="term" value="F:proline-tRNA ligase activity"/>
    <property type="evidence" value="ECO:0007669"/>
    <property type="project" value="UniProtKB-EC"/>
</dbReference>
<evidence type="ECO:0000256" key="8">
    <source>
        <dbReference type="ARBA" id="ARBA00023146"/>
    </source>
</evidence>
<dbReference type="InterPro" id="IPR023717">
    <property type="entry name" value="Pro-tRNA-Synthase_IIa_type1"/>
</dbReference>
<keyword evidence="7 10" id="KW-0648">Protein biosynthesis</keyword>
<protein>
    <recommendedName>
        <fullName evidence="10">Proline--tRNA ligase</fullName>
        <ecNumber evidence="10">6.1.1.15</ecNumber>
    </recommendedName>
    <alternativeName>
        <fullName evidence="10">Prolyl-tRNA synthetase</fullName>
        <shortName evidence="10">ProRS</shortName>
    </alternativeName>
</protein>
<evidence type="ECO:0000256" key="4">
    <source>
        <dbReference type="ARBA" id="ARBA00022598"/>
    </source>
</evidence>
<dbReference type="SUPFAM" id="SSF52954">
    <property type="entry name" value="Class II aaRS ABD-related"/>
    <property type="match status" value="1"/>
</dbReference>
<evidence type="ECO:0000256" key="5">
    <source>
        <dbReference type="ARBA" id="ARBA00022741"/>
    </source>
</evidence>
<dbReference type="InterPro" id="IPR050062">
    <property type="entry name" value="Pro-tRNA_synthetase"/>
</dbReference>
<keyword evidence="5 10" id="KW-0547">Nucleotide-binding</keyword>
<dbReference type="InterPro" id="IPR044140">
    <property type="entry name" value="ProRS_anticodon_short"/>
</dbReference>
<comment type="domain">
    <text evidence="10">Consists of three domains: the N-terminal catalytic domain, the editing domain and the C-terminal anticodon-binding domain.</text>
</comment>
<dbReference type="InterPro" id="IPR036754">
    <property type="entry name" value="YbaK/aa-tRNA-synt-asso_dom_sf"/>
</dbReference>
<dbReference type="PROSITE" id="PS50862">
    <property type="entry name" value="AA_TRNA_LIGASE_II"/>
    <property type="match status" value="1"/>
</dbReference>
<dbReference type="CDD" id="cd00779">
    <property type="entry name" value="ProRS_core_prok"/>
    <property type="match status" value="1"/>
</dbReference>
<proteinExistence type="inferred from homology"/>
<evidence type="ECO:0000256" key="3">
    <source>
        <dbReference type="ARBA" id="ARBA00022490"/>
    </source>
</evidence>
<dbReference type="Gene3D" id="3.40.50.800">
    <property type="entry name" value="Anticodon-binding domain"/>
    <property type="match status" value="1"/>
</dbReference>
<evidence type="ECO:0000256" key="10">
    <source>
        <dbReference type="HAMAP-Rule" id="MF_01569"/>
    </source>
</evidence>
<dbReference type="NCBIfam" id="NF006625">
    <property type="entry name" value="PRK09194.1"/>
    <property type="match status" value="1"/>
</dbReference>
<dbReference type="InterPro" id="IPR036621">
    <property type="entry name" value="Anticodon-bd_dom_sf"/>
</dbReference>
<dbReference type="Gene3D" id="3.30.930.10">
    <property type="entry name" value="Bira Bifunctional Protein, Domain 2"/>
    <property type="match status" value="2"/>
</dbReference>
<evidence type="ECO:0000313" key="13">
    <source>
        <dbReference type="Proteomes" id="UP000741863"/>
    </source>
</evidence>
<dbReference type="PANTHER" id="PTHR42753">
    <property type="entry name" value="MITOCHONDRIAL RIBOSOME PROTEIN L39/PROLYL-TRNA LIGASE FAMILY MEMBER"/>
    <property type="match status" value="1"/>
</dbReference>
<comment type="caution">
    <text evidence="12">The sequence shown here is derived from an EMBL/GenBank/DDBJ whole genome shotgun (WGS) entry which is preliminary data.</text>
</comment>
<dbReference type="InterPro" id="IPR033730">
    <property type="entry name" value="ProRS_core_prok"/>
</dbReference>
<feature type="domain" description="Aminoacyl-transfer RNA synthetases class-II family profile" evidence="11">
    <location>
        <begin position="33"/>
        <end position="460"/>
    </location>
</feature>
<keyword evidence="8 10" id="KW-0030">Aminoacyl-tRNA synthetase</keyword>
<keyword evidence="6 10" id="KW-0067">ATP-binding</keyword>
<dbReference type="RefSeq" id="WP_204696967.1">
    <property type="nucleotide sequence ID" value="NZ_JAFBEC010000004.1"/>
</dbReference>
<comment type="catalytic activity">
    <reaction evidence="9 10">
        <text>tRNA(Pro) + L-proline + ATP = L-prolyl-tRNA(Pro) + AMP + diphosphate</text>
        <dbReference type="Rhea" id="RHEA:14305"/>
        <dbReference type="Rhea" id="RHEA-COMP:9700"/>
        <dbReference type="Rhea" id="RHEA-COMP:9702"/>
        <dbReference type="ChEBI" id="CHEBI:30616"/>
        <dbReference type="ChEBI" id="CHEBI:33019"/>
        <dbReference type="ChEBI" id="CHEBI:60039"/>
        <dbReference type="ChEBI" id="CHEBI:78442"/>
        <dbReference type="ChEBI" id="CHEBI:78532"/>
        <dbReference type="ChEBI" id="CHEBI:456215"/>
        <dbReference type="EC" id="6.1.1.15"/>
    </reaction>
</comment>
<comment type="similarity">
    <text evidence="10">Belongs to the class-II aminoacyl-tRNA synthetase family. ProS type 1 subfamily.</text>
</comment>
<keyword evidence="3 10" id="KW-0963">Cytoplasm</keyword>
<evidence type="ECO:0000256" key="9">
    <source>
        <dbReference type="ARBA" id="ARBA00047671"/>
    </source>
</evidence>
<dbReference type="CDD" id="cd00861">
    <property type="entry name" value="ProRS_anticodon_short"/>
    <property type="match status" value="1"/>
</dbReference>
<dbReference type="Pfam" id="PF03129">
    <property type="entry name" value="HGTP_anticodon"/>
    <property type="match status" value="1"/>
</dbReference>